<reference evidence="1 2" key="1">
    <citation type="journal article" date="2019" name="Environ. Microbiol.">
        <title>Genomics insights into ecotype formation of ammonia-oxidizing archaea in the deep ocean.</title>
        <authorList>
            <person name="Wang Y."/>
            <person name="Huang J.M."/>
            <person name="Cui G.J."/>
            <person name="Nunoura T."/>
            <person name="Takaki Y."/>
            <person name="Li W.L."/>
            <person name="Li J."/>
            <person name="Gao Z.M."/>
            <person name="Takai K."/>
            <person name="Zhang A.Q."/>
            <person name="Stepanauskas R."/>
        </authorList>
    </citation>
    <scope>NUCLEOTIDE SEQUENCE [LARGE SCALE GENOMIC DNA]</scope>
    <source>
        <strain evidence="1 2">T1C4</strain>
    </source>
</reference>
<dbReference type="Proteomes" id="UP000559282">
    <property type="component" value="Unassembled WGS sequence"/>
</dbReference>
<comment type="caution">
    <text evidence="1">The sequence shown here is derived from an EMBL/GenBank/DDBJ whole genome shotgun (WGS) entry which is preliminary data.</text>
</comment>
<protein>
    <submittedName>
        <fullName evidence="1">Uncharacterized protein</fullName>
    </submittedName>
</protein>
<gene>
    <name evidence="1" type="ORF">HX847_06195</name>
</gene>
<accession>A0A7K4NY49</accession>
<dbReference type="EMBL" id="JACATF010000027">
    <property type="protein sequence ID" value="NWK07979.1"/>
    <property type="molecule type" value="Genomic_DNA"/>
</dbReference>
<proteinExistence type="predicted"/>
<evidence type="ECO:0000313" key="1">
    <source>
        <dbReference type="EMBL" id="NWK07979.1"/>
    </source>
</evidence>
<sequence>MYKLPMLEKRFQVATSWIADLLFKRDLTFVGKIKKKSLTKINIKSDTPSIKDLFKDL</sequence>
<evidence type="ECO:0000313" key="2">
    <source>
        <dbReference type="Proteomes" id="UP000559282"/>
    </source>
</evidence>
<organism evidence="1 2">
    <name type="scientific">Marine Group I thaumarchaeote</name>
    <dbReference type="NCBI Taxonomy" id="2511932"/>
    <lineage>
        <taxon>Archaea</taxon>
        <taxon>Nitrososphaerota</taxon>
        <taxon>Marine Group I</taxon>
    </lineage>
</organism>
<name>A0A7K4NY49_9ARCH</name>
<dbReference type="AlphaFoldDB" id="A0A7K4NY49"/>